<sequence length="161" mass="17998">MLHGSDSGIPLLSHSIELLASRRQSVYPLSSAEIISEILTSGADPNQPYQGLNGKEQTPWLVVLDYLREADRRRWIEYYDTSEHGTSRLAVIISLFIQHGADPNGLLVETKFDPSASALEIITAIYRKYAAPEFGRLRQVLIEKGALEREGHGILYQVYGT</sequence>
<gene>
    <name evidence="1" type="ORF">N7517_008614</name>
</gene>
<dbReference type="EMBL" id="JAPZBT010000003">
    <property type="protein sequence ID" value="KAJ5365728.1"/>
    <property type="molecule type" value="Genomic_DNA"/>
</dbReference>
<dbReference type="OrthoDB" id="443402at2759"/>
<dbReference type="AlphaFoldDB" id="A0A9W9RXK9"/>
<dbReference type="Proteomes" id="UP001147752">
    <property type="component" value="Unassembled WGS sequence"/>
</dbReference>
<reference evidence="1" key="1">
    <citation type="submission" date="2022-12" db="EMBL/GenBank/DDBJ databases">
        <authorList>
            <person name="Petersen C."/>
        </authorList>
    </citation>
    <scope>NUCLEOTIDE SEQUENCE</scope>
    <source>
        <strain evidence="1">IBT 3081</strain>
    </source>
</reference>
<keyword evidence="2" id="KW-1185">Reference proteome</keyword>
<comment type="caution">
    <text evidence="1">The sequence shown here is derived from an EMBL/GenBank/DDBJ whole genome shotgun (WGS) entry which is preliminary data.</text>
</comment>
<reference evidence="1" key="2">
    <citation type="journal article" date="2023" name="IMA Fungus">
        <title>Comparative genomic study of the Penicillium genus elucidates a diverse pangenome and 15 lateral gene transfer events.</title>
        <authorList>
            <person name="Petersen C."/>
            <person name="Sorensen T."/>
            <person name="Nielsen M.R."/>
            <person name="Sondergaard T.E."/>
            <person name="Sorensen J.L."/>
            <person name="Fitzpatrick D.A."/>
            <person name="Frisvad J.C."/>
            <person name="Nielsen K.L."/>
        </authorList>
    </citation>
    <scope>NUCLEOTIDE SEQUENCE</scope>
    <source>
        <strain evidence="1">IBT 3081</strain>
    </source>
</reference>
<evidence type="ECO:0000313" key="1">
    <source>
        <dbReference type="EMBL" id="KAJ5365728.1"/>
    </source>
</evidence>
<protein>
    <submittedName>
        <fullName evidence="1">Uncharacterized protein</fullName>
    </submittedName>
</protein>
<proteinExistence type="predicted"/>
<accession>A0A9W9RXK9</accession>
<dbReference type="RefSeq" id="XP_056577195.1">
    <property type="nucleotide sequence ID" value="XM_056726344.1"/>
</dbReference>
<name>A0A9W9RXK9_9EURO</name>
<evidence type="ECO:0000313" key="2">
    <source>
        <dbReference type="Proteomes" id="UP001147752"/>
    </source>
</evidence>
<organism evidence="1 2">
    <name type="scientific">Penicillium concentricum</name>
    <dbReference type="NCBI Taxonomy" id="293559"/>
    <lineage>
        <taxon>Eukaryota</taxon>
        <taxon>Fungi</taxon>
        <taxon>Dikarya</taxon>
        <taxon>Ascomycota</taxon>
        <taxon>Pezizomycotina</taxon>
        <taxon>Eurotiomycetes</taxon>
        <taxon>Eurotiomycetidae</taxon>
        <taxon>Eurotiales</taxon>
        <taxon>Aspergillaceae</taxon>
        <taxon>Penicillium</taxon>
    </lineage>
</organism>
<dbReference type="GeneID" id="81465527"/>